<evidence type="ECO:0000256" key="1">
    <source>
        <dbReference type="ARBA" id="ARBA00004651"/>
    </source>
</evidence>
<evidence type="ECO:0000313" key="9">
    <source>
        <dbReference type="EMBL" id="KAA2250731.1"/>
    </source>
</evidence>
<dbReference type="GO" id="GO:0005886">
    <property type="term" value="C:plasma membrane"/>
    <property type="evidence" value="ECO:0007669"/>
    <property type="project" value="UniProtKB-SubCell"/>
</dbReference>
<evidence type="ECO:0000256" key="4">
    <source>
        <dbReference type="ARBA" id="ARBA00022692"/>
    </source>
</evidence>
<evidence type="ECO:0000256" key="2">
    <source>
        <dbReference type="ARBA" id="ARBA00022448"/>
    </source>
</evidence>
<feature type="transmembrane region" description="Helical" evidence="7">
    <location>
        <begin position="467"/>
        <end position="487"/>
    </location>
</feature>
<dbReference type="Pfam" id="PF07690">
    <property type="entry name" value="MFS_1"/>
    <property type="match status" value="1"/>
</dbReference>
<accession>A0A5B2WFT8</accession>
<dbReference type="Gene3D" id="1.20.1720.10">
    <property type="entry name" value="Multidrug resistance protein D"/>
    <property type="match status" value="1"/>
</dbReference>
<feature type="transmembrane region" description="Helical" evidence="7">
    <location>
        <begin position="263"/>
        <end position="285"/>
    </location>
</feature>
<evidence type="ECO:0000313" key="10">
    <source>
        <dbReference type="Proteomes" id="UP000323454"/>
    </source>
</evidence>
<feature type="transmembrane region" description="Helical" evidence="7">
    <location>
        <begin position="221"/>
        <end position="242"/>
    </location>
</feature>
<dbReference type="InterPro" id="IPR020846">
    <property type="entry name" value="MFS_dom"/>
</dbReference>
<evidence type="ECO:0000259" key="8">
    <source>
        <dbReference type="PROSITE" id="PS50850"/>
    </source>
</evidence>
<dbReference type="OrthoDB" id="4172724at2"/>
<sequence length="497" mass="49749">MATAPSRWVALATLTAAVLLVAVDNSVLGLAVPFLSRDLAPTADELLWIGDSYSFVLAGLLVTMGTLGDRIGRKRLLLSGAVAFGVLSVLVAYSRDAGMLIASRALLGVAGATLMPSTLSIIRNLFADPRERTAAIGLWGAASAAGVAAGPILGGVLLEHFWWGSVFLINVPVMVVLVAVGSVTLPESRDPRPGPLDPASVGLSLVGVVGAVFAAKRAAVGGGWPTVAAAGLVGVAGLAAFVRRQLRLSVPLIDVRLFRGSRFGGALLADLLAVLGLSGVVFFVSQYFQLVRGFRPLLAGVAELPLTVGAVVGGLVAGPLARRWGAGPAVGAALGLAALAMTGMLGAGMAGGYPLVAGALLLAGCGTSVAFTLTADIMLSSVVKEKAGAASSVEETGFELGAALGIALLGSVITVGYRAGLVLPAGAPEAARDSLGAAVEEAGRLPPGPGEMVLRAARQSFVEGMHAGAVASAVCLAVAAVATLVLLRGDRGQHSES</sequence>
<dbReference type="SUPFAM" id="SSF103473">
    <property type="entry name" value="MFS general substrate transporter"/>
    <property type="match status" value="1"/>
</dbReference>
<feature type="transmembrane region" description="Helical" evidence="7">
    <location>
        <begin position="329"/>
        <end position="349"/>
    </location>
</feature>
<evidence type="ECO:0000256" key="5">
    <source>
        <dbReference type="ARBA" id="ARBA00022989"/>
    </source>
</evidence>
<dbReference type="InterPro" id="IPR036259">
    <property type="entry name" value="MFS_trans_sf"/>
</dbReference>
<gene>
    <name evidence="9" type="ORF">F0L68_38640</name>
</gene>
<dbReference type="Gene3D" id="1.20.1250.20">
    <property type="entry name" value="MFS general substrate transporter like domains"/>
    <property type="match status" value="1"/>
</dbReference>
<feature type="transmembrane region" description="Helical" evidence="7">
    <location>
        <begin position="134"/>
        <end position="154"/>
    </location>
</feature>
<feature type="transmembrane region" description="Helical" evidence="7">
    <location>
        <begin position="76"/>
        <end position="95"/>
    </location>
</feature>
<keyword evidence="10" id="KW-1185">Reference proteome</keyword>
<dbReference type="PRINTS" id="PR01036">
    <property type="entry name" value="TCRTETB"/>
</dbReference>
<dbReference type="GO" id="GO:0022857">
    <property type="term" value="F:transmembrane transporter activity"/>
    <property type="evidence" value="ECO:0007669"/>
    <property type="project" value="InterPro"/>
</dbReference>
<comment type="subcellular location">
    <subcellularLocation>
        <location evidence="1">Cell membrane</location>
        <topology evidence="1">Multi-pass membrane protein</topology>
    </subcellularLocation>
</comment>
<reference evidence="9 10" key="1">
    <citation type="submission" date="2019-09" db="EMBL/GenBank/DDBJ databases">
        <title>Goodfellowia gen. nov., a new genus of the Pseudonocardineae related to Actinoalloteichus, containing Goodfellowia coeruleoviolacea gen. nov., comb. nov. gen. nov., comb. nov.</title>
        <authorList>
            <person name="Labeda D."/>
        </authorList>
    </citation>
    <scope>NUCLEOTIDE SEQUENCE [LARGE SCALE GENOMIC DNA]</scope>
    <source>
        <strain evidence="9 10">AN110305</strain>
    </source>
</reference>
<organism evidence="9 10">
    <name type="scientific">Solihabitans fulvus</name>
    <dbReference type="NCBI Taxonomy" id="1892852"/>
    <lineage>
        <taxon>Bacteria</taxon>
        <taxon>Bacillati</taxon>
        <taxon>Actinomycetota</taxon>
        <taxon>Actinomycetes</taxon>
        <taxon>Pseudonocardiales</taxon>
        <taxon>Pseudonocardiaceae</taxon>
        <taxon>Solihabitans</taxon>
    </lineage>
</organism>
<keyword evidence="4 7" id="KW-0812">Transmembrane</keyword>
<keyword evidence="2" id="KW-0813">Transport</keyword>
<dbReference type="AlphaFoldDB" id="A0A5B2WFT8"/>
<feature type="transmembrane region" description="Helical" evidence="7">
    <location>
        <begin position="160"/>
        <end position="184"/>
    </location>
</feature>
<dbReference type="PANTHER" id="PTHR42718:SF47">
    <property type="entry name" value="METHYL VIOLOGEN RESISTANCE PROTEIN SMVA"/>
    <property type="match status" value="1"/>
</dbReference>
<dbReference type="PROSITE" id="PS50850">
    <property type="entry name" value="MFS"/>
    <property type="match status" value="1"/>
</dbReference>
<dbReference type="RefSeq" id="WP_149854889.1">
    <property type="nucleotide sequence ID" value="NZ_VUOB01000091.1"/>
</dbReference>
<dbReference type="CDD" id="cd17321">
    <property type="entry name" value="MFS_MMR_MDR_like"/>
    <property type="match status" value="1"/>
</dbReference>
<feature type="transmembrane region" description="Helical" evidence="7">
    <location>
        <begin position="101"/>
        <end position="122"/>
    </location>
</feature>
<evidence type="ECO:0000256" key="3">
    <source>
        <dbReference type="ARBA" id="ARBA00022475"/>
    </source>
</evidence>
<evidence type="ECO:0000256" key="7">
    <source>
        <dbReference type="SAM" id="Phobius"/>
    </source>
</evidence>
<dbReference type="PANTHER" id="PTHR42718">
    <property type="entry name" value="MAJOR FACILITATOR SUPERFAMILY MULTIDRUG TRANSPORTER MFSC"/>
    <property type="match status" value="1"/>
</dbReference>
<reference evidence="9 10" key="2">
    <citation type="submission" date="2019-09" db="EMBL/GenBank/DDBJ databases">
        <authorList>
            <person name="Jin C."/>
        </authorList>
    </citation>
    <scope>NUCLEOTIDE SEQUENCE [LARGE SCALE GENOMIC DNA]</scope>
    <source>
        <strain evidence="9 10">AN110305</strain>
    </source>
</reference>
<dbReference type="EMBL" id="VUOB01000091">
    <property type="protein sequence ID" value="KAA2250731.1"/>
    <property type="molecule type" value="Genomic_DNA"/>
</dbReference>
<dbReference type="InterPro" id="IPR011701">
    <property type="entry name" value="MFS"/>
</dbReference>
<name>A0A5B2WFT8_9PSEU</name>
<keyword evidence="3" id="KW-1003">Cell membrane</keyword>
<feature type="transmembrane region" description="Helical" evidence="7">
    <location>
        <begin position="355"/>
        <end position="379"/>
    </location>
</feature>
<protein>
    <submittedName>
        <fullName evidence="9">MFS transporter</fullName>
    </submittedName>
</protein>
<proteinExistence type="predicted"/>
<keyword evidence="5 7" id="KW-1133">Transmembrane helix</keyword>
<keyword evidence="6 7" id="KW-0472">Membrane</keyword>
<evidence type="ECO:0000256" key="6">
    <source>
        <dbReference type="ARBA" id="ARBA00023136"/>
    </source>
</evidence>
<feature type="domain" description="Major facilitator superfamily (MFS) profile" evidence="8">
    <location>
        <begin position="10"/>
        <end position="491"/>
    </location>
</feature>
<feature type="transmembrane region" description="Helical" evidence="7">
    <location>
        <begin position="297"/>
        <end position="317"/>
    </location>
</feature>
<comment type="caution">
    <text evidence="9">The sequence shown here is derived from an EMBL/GenBank/DDBJ whole genome shotgun (WGS) entry which is preliminary data.</text>
</comment>
<dbReference type="Proteomes" id="UP000323454">
    <property type="component" value="Unassembled WGS sequence"/>
</dbReference>
<feature type="transmembrane region" description="Helical" evidence="7">
    <location>
        <begin position="400"/>
        <end position="419"/>
    </location>
</feature>
<feature type="transmembrane region" description="Helical" evidence="7">
    <location>
        <begin position="45"/>
        <end position="64"/>
    </location>
</feature>